<evidence type="ECO:0000256" key="1">
    <source>
        <dbReference type="ARBA" id="ARBA00023152"/>
    </source>
</evidence>
<reference evidence="3" key="1">
    <citation type="journal article" date="2021" name="bioRxiv">
        <title>Whole Genome Assembly and Annotation of Northern Wild Rice, Zizania palustris L., Supports a Whole Genome Duplication in the Zizania Genus.</title>
        <authorList>
            <person name="Haas M."/>
            <person name="Kono T."/>
            <person name="Macchietto M."/>
            <person name="Millas R."/>
            <person name="McGilp L."/>
            <person name="Shao M."/>
            <person name="Duquette J."/>
            <person name="Hirsch C.N."/>
            <person name="Kimball J."/>
        </authorList>
    </citation>
    <scope>NUCLEOTIDE SEQUENCE</scope>
    <source>
        <tissue evidence="3">Fresh leaf tissue</tissue>
    </source>
</reference>
<accession>A0A8J5S599</accession>
<evidence type="ECO:0000313" key="4">
    <source>
        <dbReference type="Proteomes" id="UP000729402"/>
    </source>
</evidence>
<dbReference type="GO" id="GO:0005524">
    <property type="term" value="F:ATP binding"/>
    <property type="evidence" value="ECO:0007669"/>
    <property type="project" value="InterPro"/>
</dbReference>
<sequence>MVINMEWGNFKTERLPLSEYDSALDFESLNPGKQGVWDTLELGICRRLYSKEVTSRGPGPRRRAGVAMAATAHQKGRTRLGERYNLGSLSLSTGSAYIVLNYN</sequence>
<proteinExistence type="predicted"/>
<gene>
    <name evidence="3" type="ORF">GUJ93_ZPchr0001g30092</name>
</gene>
<comment type="caution">
    <text evidence="3">The sequence shown here is derived from an EMBL/GenBank/DDBJ whole genome shotgun (WGS) entry which is preliminary data.</text>
</comment>
<dbReference type="GO" id="GO:0016773">
    <property type="term" value="F:phosphotransferase activity, alcohol group as acceptor"/>
    <property type="evidence" value="ECO:0007669"/>
    <property type="project" value="InterPro"/>
</dbReference>
<protein>
    <recommendedName>
        <fullName evidence="2">Hexokinase C-terminal domain-containing protein</fullName>
    </recommendedName>
</protein>
<dbReference type="GO" id="GO:0006096">
    <property type="term" value="P:glycolytic process"/>
    <property type="evidence" value="ECO:0007669"/>
    <property type="project" value="UniProtKB-KW"/>
</dbReference>
<feature type="domain" description="Hexokinase C-terminal" evidence="2">
    <location>
        <begin position="1"/>
        <end position="34"/>
    </location>
</feature>
<dbReference type="OrthoDB" id="1689663at2759"/>
<evidence type="ECO:0000259" key="2">
    <source>
        <dbReference type="Pfam" id="PF03727"/>
    </source>
</evidence>
<reference evidence="3" key="2">
    <citation type="submission" date="2021-02" db="EMBL/GenBank/DDBJ databases">
        <authorList>
            <person name="Kimball J.A."/>
            <person name="Haas M.W."/>
            <person name="Macchietto M."/>
            <person name="Kono T."/>
            <person name="Duquette J."/>
            <person name="Shao M."/>
        </authorList>
    </citation>
    <scope>NUCLEOTIDE SEQUENCE</scope>
    <source>
        <tissue evidence="3">Fresh leaf tissue</tissue>
    </source>
</reference>
<dbReference type="Proteomes" id="UP000729402">
    <property type="component" value="Unassembled WGS sequence"/>
</dbReference>
<dbReference type="Pfam" id="PF03727">
    <property type="entry name" value="Hexokinase_2"/>
    <property type="match status" value="1"/>
</dbReference>
<name>A0A8J5S599_ZIZPA</name>
<keyword evidence="1" id="KW-0324">Glycolysis</keyword>
<dbReference type="InterPro" id="IPR022673">
    <property type="entry name" value="Hexokinase_C"/>
</dbReference>
<evidence type="ECO:0000313" key="3">
    <source>
        <dbReference type="EMBL" id="KAG8055480.1"/>
    </source>
</evidence>
<dbReference type="EMBL" id="JAAALK010000288">
    <property type="protein sequence ID" value="KAG8055480.1"/>
    <property type="molecule type" value="Genomic_DNA"/>
</dbReference>
<organism evidence="3 4">
    <name type="scientific">Zizania palustris</name>
    <name type="common">Northern wild rice</name>
    <dbReference type="NCBI Taxonomy" id="103762"/>
    <lineage>
        <taxon>Eukaryota</taxon>
        <taxon>Viridiplantae</taxon>
        <taxon>Streptophyta</taxon>
        <taxon>Embryophyta</taxon>
        <taxon>Tracheophyta</taxon>
        <taxon>Spermatophyta</taxon>
        <taxon>Magnoliopsida</taxon>
        <taxon>Liliopsida</taxon>
        <taxon>Poales</taxon>
        <taxon>Poaceae</taxon>
        <taxon>BOP clade</taxon>
        <taxon>Oryzoideae</taxon>
        <taxon>Oryzeae</taxon>
        <taxon>Zizaniinae</taxon>
        <taxon>Zizania</taxon>
    </lineage>
</organism>
<keyword evidence="4" id="KW-1185">Reference proteome</keyword>
<dbReference type="AlphaFoldDB" id="A0A8J5S599"/>